<accession>A0ABD1REI0</accession>
<proteinExistence type="predicted"/>
<reference evidence="3" key="1">
    <citation type="submission" date="2024-07" db="EMBL/GenBank/DDBJ databases">
        <title>Two chromosome-level genome assemblies of Korean endemic species Abeliophyllum distichum and Forsythia ovata (Oleaceae).</title>
        <authorList>
            <person name="Jang H."/>
        </authorList>
    </citation>
    <scope>NUCLEOTIDE SEQUENCE [LARGE SCALE GENOMIC DNA]</scope>
</reference>
<name>A0ABD1REI0_9LAMI</name>
<evidence type="ECO:0000256" key="1">
    <source>
        <dbReference type="SAM" id="MobiDB-lite"/>
    </source>
</evidence>
<feature type="region of interest" description="Disordered" evidence="1">
    <location>
        <begin position="178"/>
        <end position="199"/>
    </location>
</feature>
<feature type="compositionally biased region" description="Basic and acidic residues" evidence="1">
    <location>
        <begin position="84"/>
        <end position="110"/>
    </location>
</feature>
<evidence type="ECO:0000313" key="2">
    <source>
        <dbReference type="EMBL" id="KAL2486449.1"/>
    </source>
</evidence>
<feature type="region of interest" description="Disordered" evidence="1">
    <location>
        <begin position="84"/>
        <end position="123"/>
    </location>
</feature>
<gene>
    <name evidence="2" type="ORF">Adt_31205</name>
</gene>
<sequence>MVADIAQLHDIRQKNGETVKSYCKKFSNVINKNETVSDDKALNALVTGLHMHTPFWRDVHNSQPKTYSHLVDLIQREIQSKETIENRERAERDRGDRYRREGRRSRESRFNHFQRKCSSRPQNNIYNRFNQTEIAPTPHPRTPAMALLSAANPPKFCHIHRTRVHNTKDCPNVRELINHRNHGQGEENPPVRGHRGPSN</sequence>
<organism evidence="2 3">
    <name type="scientific">Abeliophyllum distichum</name>
    <dbReference type="NCBI Taxonomy" id="126358"/>
    <lineage>
        <taxon>Eukaryota</taxon>
        <taxon>Viridiplantae</taxon>
        <taxon>Streptophyta</taxon>
        <taxon>Embryophyta</taxon>
        <taxon>Tracheophyta</taxon>
        <taxon>Spermatophyta</taxon>
        <taxon>Magnoliopsida</taxon>
        <taxon>eudicotyledons</taxon>
        <taxon>Gunneridae</taxon>
        <taxon>Pentapetalae</taxon>
        <taxon>asterids</taxon>
        <taxon>lamiids</taxon>
        <taxon>Lamiales</taxon>
        <taxon>Oleaceae</taxon>
        <taxon>Forsythieae</taxon>
        <taxon>Abeliophyllum</taxon>
    </lineage>
</organism>
<dbReference type="Proteomes" id="UP001604336">
    <property type="component" value="Unassembled WGS sequence"/>
</dbReference>
<evidence type="ECO:0000313" key="3">
    <source>
        <dbReference type="Proteomes" id="UP001604336"/>
    </source>
</evidence>
<keyword evidence="3" id="KW-1185">Reference proteome</keyword>
<dbReference type="AlphaFoldDB" id="A0ABD1REI0"/>
<dbReference type="EMBL" id="JBFOLK010000009">
    <property type="protein sequence ID" value="KAL2486449.1"/>
    <property type="molecule type" value="Genomic_DNA"/>
</dbReference>
<protein>
    <recommendedName>
        <fullName evidence="4">Retrotransposon gag domain-containing protein</fullName>
    </recommendedName>
</protein>
<evidence type="ECO:0008006" key="4">
    <source>
        <dbReference type="Google" id="ProtNLM"/>
    </source>
</evidence>
<comment type="caution">
    <text evidence="2">The sequence shown here is derived from an EMBL/GenBank/DDBJ whole genome shotgun (WGS) entry which is preliminary data.</text>
</comment>